<keyword evidence="3" id="KW-1185">Reference proteome</keyword>
<protein>
    <submittedName>
        <fullName evidence="2">Uncharacterized protein</fullName>
    </submittedName>
</protein>
<dbReference type="Proteomes" id="UP000887226">
    <property type="component" value="Unassembled WGS sequence"/>
</dbReference>
<organism evidence="2 3">
    <name type="scientific">Calycina marina</name>
    <dbReference type="NCBI Taxonomy" id="1763456"/>
    <lineage>
        <taxon>Eukaryota</taxon>
        <taxon>Fungi</taxon>
        <taxon>Dikarya</taxon>
        <taxon>Ascomycota</taxon>
        <taxon>Pezizomycotina</taxon>
        <taxon>Leotiomycetes</taxon>
        <taxon>Helotiales</taxon>
        <taxon>Pezizellaceae</taxon>
        <taxon>Calycina</taxon>
    </lineage>
</organism>
<evidence type="ECO:0000313" key="3">
    <source>
        <dbReference type="Proteomes" id="UP000887226"/>
    </source>
</evidence>
<keyword evidence="1" id="KW-1133">Transmembrane helix</keyword>
<dbReference type="AlphaFoldDB" id="A0A9P7YZD0"/>
<comment type="caution">
    <text evidence="2">The sequence shown here is derived from an EMBL/GenBank/DDBJ whole genome shotgun (WGS) entry which is preliminary data.</text>
</comment>
<evidence type="ECO:0000256" key="1">
    <source>
        <dbReference type="SAM" id="Phobius"/>
    </source>
</evidence>
<keyword evidence="1" id="KW-0472">Membrane</keyword>
<gene>
    <name evidence="2" type="ORF">BJ878DRAFT_544728</name>
</gene>
<reference evidence="2" key="1">
    <citation type="journal article" date="2021" name="IMA Fungus">
        <title>Genomic characterization of three marine fungi, including Emericellopsis atlantica sp. nov. with signatures of a generalist lifestyle and marine biomass degradation.</title>
        <authorList>
            <person name="Hagestad O.C."/>
            <person name="Hou L."/>
            <person name="Andersen J.H."/>
            <person name="Hansen E.H."/>
            <person name="Altermark B."/>
            <person name="Li C."/>
            <person name="Kuhnert E."/>
            <person name="Cox R.J."/>
            <person name="Crous P.W."/>
            <person name="Spatafora J.W."/>
            <person name="Lail K."/>
            <person name="Amirebrahimi M."/>
            <person name="Lipzen A."/>
            <person name="Pangilinan J."/>
            <person name="Andreopoulos W."/>
            <person name="Hayes R.D."/>
            <person name="Ng V."/>
            <person name="Grigoriev I.V."/>
            <person name="Jackson S.A."/>
            <person name="Sutton T.D.S."/>
            <person name="Dobson A.D.W."/>
            <person name="Rama T."/>
        </authorList>
    </citation>
    <scope>NUCLEOTIDE SEQUENCE</scope>
    <source>
        <strain evidence="2">TRa3180A</strain>
    </source>
</reference>
<proteinExistence type="predicted"/>
<sequence>MNSIIHQSAGLCIRSIRPSQHQLTRRTFSLASEVFESNTNVKNPAKADYKRLVKHAVDPLLFYFPFMTFVVGWPLLAEKVVTKWRAAA</sequence>
<dbReference type="EMBL" id="MU254134">
    <property type="protein sequence ID" value="KAG9241953.1"/>
    <property type="molecule type" value="Genomic_DNA"/>
</dbReference>
<keyword evidence="1" id="KW-0812">Transmembrane</keyword>
<accession>A0A9P7YZD0</accession>
<dbReference type="OrthoDB" id="4829316at2759"/>
<name>A0A9P7YZD0_9HELO</name>
<feature type="transmembrane region" description="Helical" evidence="1">
    <location>
        <begin position="60"/>
        <end position="77"/>
    </location>
</feature>
<evidence type="ECO:0000313" key="2">
    <source>
        <dbReference type="EMBL" id="KAG9241953.1"/>
    </source>
</evidence>